<name>A0ABY7W1R2_9BACI</name>
<evidence type="ECO:0000313" key="2">
    <source>
        <dbReference type="Proteomes" id="UP001215143"/>
    </source>
</evidence>
<gene>
    <name evidence="1" type="ORF">PQ477_12690</name>
</gene>
<dbReference type="RefSeq" id="WP_274272077.1">
    <property type="nucleotide sequence ID" value="NZ_CP117834.1"/>
</dbReference>
<protein>
    <recommendedName>
        <fullName evidence="3">CdiI immunity protein domain-containing protein</fullName>
    </recommendedName>
</protein>
<evidence type="ECO:0000313" key="1">
    <source>
        <dbReference type="EMBL" id="WDF02379.1"/>
    </source>
</evidence>
<accession>A0ABY7W1R2</accession>
<evidence type="ECO:0008006" key="3">
    <source>
        <dbReference type="Google" id="ProtNLM"/>
    </source>
</evidence>
<proteinExistence type="predicted"/>
<keyword evidence="2" id="KW-1185">Reference proteome</keyword>
<sequence>MKFFQNGWQGVYLQKIRLLLEQAIQGDITHLELSDECEKILFTEEHLTDKVRDLLETITMQWDLYITNTIDSDRLTEGIDLSHLSLPRNWLDGWLEEVKRVEETLENL</sequence>
<reference evidence="1 2" key="1">
    <citation type="submission" date="2023-02" db="EMBL/GenBank/DDBJ databases">
        <authorList>
            <person name="Liu G."/>
        </authorList>
    </citation>
    <scope>NUCLEOTIDE SEQUENCE [LARGE SCALE GENOMIC DNA]</scope>
    <source>
        <strain evidence="1 2">DSM 23008</strain>
    </source>
</reference>
<dbReference type="EMBL" id="CP117834">
    <property type="protein sequence ID" value="WDF02379.1"/>
    <property type="molecule type" value="Genomic_DNA"/>
</dbReference>
<organism evidence="1 2">
    <name type="scientific">Shouchella hunanensis</name>
    <dbReference type="NCBI Taxonomy" id="766894"/>
    <lineage>
        <taxon>Bacteria</taxon>
        <taxon>Bacillati</taxon>
        <taxon>Bacillota</taxon>
        <taxon>Bacilli</taxon>
        <taxon>Bacillales</taxon>
        <taxon>Bacillaceae</taxon>
        <taxon>Shouchella</taxon>
    </lineage>
</organism>
<dbReference type="Proteomes" id="UP001215143">
    <property type="component" value="Chromosome"/>
</dbReference>